<evidence type="ECO:0000256" key="2">
    <source>
        <dbReference type="ARBA" id="ARBA00004673"/>
    </source>
</evidence>
<dbReference type="InterPro" id="IPR036418">
    <property type="entry name" value="Cyt_c_oxidase_su6a_sf"/>
</dbReference>
<keyword evidence="7" id="KW-1133">Transmembrane helix</keyword>
<comment type="subcellular location">
    <subcellularLocation>
        <location evidence="1">Mitochondrion inner membrane</location>
        <topology evidence="1">Single-pass membrane protein</topology>
    </subcellularLocation>
</comment>
<evidence type="ECO:0000256" key="7">
    <source>
        <dbReference type="ARBA" id="ARBA00022989"/>
    </source>
</evidence>
<proteinExistence type="inferred from homology"/>
<dbReference type="GO" id="GO:0006123">
    <property type="term" value="P:mitochondrial electron transport, cytochrome c to oxygen"/>
    <property type="evidence" value="ECO:0007669"/>
    <property type="project" value="TreeGrafter"/>
</dbReference>
<dbReference type="Proteomes" id="UP000054251">
    <property type="component" value="Unassembled WGS sequence"/>
</dbReference>
<name>A0A0V1PYD5_9ASCO</name>
<evidence type="ECO:0000256" key="11">
    <source>
        <dbReference type="RuleBase" id="RU004396"/>
    </source>
</evidence>
<evidence type="ECO:0000313" key="14">
    <source>
        <dbReference type="Proteomes" id="UP000054251"/>
    </source>
</evidence>
<evidence type="ECO:0000256" key="4">
    <source>
        <dbReference type="ARBA" id="ARBA00022692"/>
    </source>
</evidence>
<dbReference type="Gene3D" id="4.10.95.10">
    <property type="entry name" value="Cytochrome c oxidase, subunit VIa"/>
    <property type="match status" value="1"/>
</dbReference>
<dbReference type="Pfam" id="PF02046">
    <property type="entry name" value="COX6A"/>
    <property type="match status" value="1"/>
</dbReference>
<gene>
    <name evidence="13" type="ORF">AC631_03069</name>
</gene>
<evidence type="ECO:0000256" key="8">
    <source>
        <dbReference type="ARBA" id="ARBA00023002"/>
    </source>
</evidence>
<dbReference type="SUPFAM" id="SSF81411">
    <property type="entry name" value="Mitochondrial cytochrome c oxidase subunit VIa"/>
    <property type="match status" value="1"/>
</dbReference>
<keyword evidence="14" id="KW-1185">Reference proteome</keyword>
<dbReference type="PIRSF" id="PIRSF000277">
    <property type="entry name" value="COX6A1"/>
    <property type="match status" value="1"/>
</dbReference>
<dbReference type="PANTHER" id="PTHR11504:SF0">
    <property type="entry name" value="CYTOCHROME C OXIDASE SUBUNIT"/>
    <property type="match status" value="1"/>
</dbReference>
<dbReference type="FunFam" id="4.10.95.10:FF:000001">
    <property type="entry name" value="Cytochrome c oxidase subunit 6A, mitochondrial"/>
    <property type="match status" value="1"/>
</dbReference>
<evidence type="ECO:0000256" key="10">
    <source>
        <dbReference type="ARBA" id="ARBA00023136"/>
    </source>
</evidence>
<evidence type="ECO:0000256" key="1">
    <source>
        <dbReference type="ARBA" id="ARBA00004434"/>
    </source>
</evidence>
<comment type="caution">
    <text evidence="13">The sequence shown here is derived from an EMBL/GenBank/DDBJ whole genome shotgun (WGS) entry which is preliminary data.</text>
</comment>
<dbReference type="AlphaFoldDB" id="A0A0V1PYD5"/>
<keyword evidence="4" id="KW-0812">Transmembrane</keyword>
<organism evidence="13 14">
    <name type="scientific">Debaryomyces fabryi</name>
    <dbReference type="NCBI Taxonomy" id="58627"/>
    <lineage>
        <taxon>Eukaryota</taxon>
        <taxon>Fungi</taxon>
        <taxon>Dikarya</taxon>
        <taxon>Ascomycota</taxon>
        <taxon>Saccharomycotina</taxon>
        <taxon>Pichiomycetes</taxon>
        <taxon>Debaryomycetaceae</taxon>
        <taxon>Debaryomyces</taxon>
    </lineage>
</organism>
<keyword evidence="6" id="KW-0809">Transit peptide</keyword>
<dbReference type="UniPathway" id="UPA00705"/>
<evidence type="ECO:0000256" key="12">
    <source>
        <dbReference type="RuleBase" id="RU004397"/>
    </source>
</evidence>
<evidence type="ECO:0000256" key="9">
    <source>
        <dbReference type="ARBA" id="ARBA00023128"/>
    </source>
</evidence>
<dbReference type="InterPro" id="IPR018507">
    <property type="entry name" value="Cyt_c_oxidase_su6a_CS"/>
</dbReference>
<protein>
    <recommendedName>
        <fullName evidence="12">Cytochrome c oxidase subunit</fullName>
    </recommendedName>
    <alternativeName>
        <fullName evidence="12">Cytochrome c oxidase polypeptide VIa</fullName>
    </alternativeName>
</protein>
<evidence type="ECO:0000313" key="13">
    <source>
        <dbReference type="EMBL" id="KSA01190.1"/>
    </source>
</evidence>
<dbReference type="PANTHER" id="PTHR11504">
    <property type="entry name" value="CYTOCHROME C OXIDASE POLYPEPTIDE VIA"/>
    <property type="match status" value="1"/>
</dbReference>
<accession>A0A0V1PYD5</accession>
<dbReference type="EMBL" id="LMYN01000061">
    <property type="protein sequence ID" value="KSA01190.1"/>
    <property type="molecule type" value="Genomic_DNA"/>
</dbReference>
<dbReference type="GO" id="GO:0005743">
    <property type="term" value="C:mitochondrial inner membrane"/>
    <property type="evidence" value="ECO:0007669"/>
    <property type="project" value="UniProtKB-SubCell"/>
</dbReference>
<reference evidence="13 14" key="1">
    <citation type="submission" date="2015-11" db="EMBL/GenBank/DDBJ databases">
        <title>The genome of Debaryomyces fabryi.</title>
        <authorList>
            <person name="Tafer H."/>
            <person name="Lopandic K."/>
        </authorList>
    </citation>
    <scope>NUCLEOTIDE SEQUENCE [LARGE SCALE GENOMIC DNA]</scope>
    <source>
        <strain evidence="13 14">CBS 789</strain>
    </source>
</reference>
<dbReference type="GeneID" id="26840078"/>
<sequence>MFRSVGQRTFVRFNSGAHHGYGVSKRIAETAFPKVDKQAGEAFKKAWKEKAEHSEGITNLWKKITYVVALPVLIITAIPIARIEMHHAEHRKHLRELSDEEWPTQYEYQNLRQKKFFWGDGDKTLFWNSDVNRHIEA</sequence>
<dbReference type="RefSeq" id="XP_015467292.1">
    <property type="nucleotide sequence ID" value="XM_015611898.1"/>
</dbReference>
<dbReference type="InterPro" id="IPR001349">
    <property type="entry name" value="Cyt_c_oxidase_su6a"/>
</dbReference>
<comment type="pathway">
    <text evidence="2">Energy metabolism; oxidative phosphorylation.</text>
</comment>
<evidence type="ECO:0000256" key="5">
    <source>
        <dbReference type="ARBA" id="ARBA00022792"/>
    </source>
</evidence>
<dbReference type="OrthoDB" id="5947505at2759"/>
<dbReference type="GO" id="GO:0016491">
    <property type="term" value="F:oxidoreductase activity"/>
    <property type="evidence" value="ECO:0007669"/>
    <property type="project" value="UniProtKB-KW"/>
</dbReference>
<keyword evidence="10 12" id="KW-0472">Membrane</keyword>
<evidence type="ECO:0000256" key="3">
    <source>
        <dbReference type="ARBA" id="ARBA00005553"/>
    </source>
</evidence>
<comment type="similarity">
    <text evidence="3 11">Belongs to the cytochrome c oxidase subunit 6A family.</text>
</comment>
<keyword evidence="8" id="KW-0560">Oxidoreductase</keyword>
<keyword evidence="9 12" id="KW-0496">Mitochondrion</keyword>
<evidence type="ECO:0000256" key="6">
    <source>
        <dbReference type="ARBA" id="ARBA00022946"/>
    </source>
</evidence>
<dbReference type="PROSITE" id="PS01329">
    <property type="entry name" value="COX6A"/>
    <property type="match status" value="1"/>
</dbReference>
<dbReference type="GO" id="GO:0030234">
    <property type="term" value="F:enzyme regulator activity"/>
    <property type="evidence" value="ECO:0007669"/>
    <property type="project" value="TreeGrafter"/>
</dbReference>
<keyword evidence="5 12" id="KW-0999">Mitochondrion inner membrane</keyword>